<accession>A0A2T0T0L9</accession>
<organism evidence="2 3">
    <name type="scientific">Spirosoma oryzae</name>
    <dbReference type="NCBI Taxonomy" id="1469603"/>
    <lineage>
        <taxon>Bacteria</taxon>
        <taxon>Pseudomonadati</taxon>
        <taxon>Bacteroidota</taxon>
        <taxon>Cytophagia</taxon>
        <taxon>Cytophagales</taxon>
        <taxon>Cytophagaceae</taxon>
        <taxon>Spirosoma</taxon>
    </lineage>
</organism>
<feature type="transmembrane region" description="Helical" evidence="1">
    <location>
        <begin position="355"/>
        <end position="375"/>
    </location>
</feature>
<feature type="transmembrane region" description="Helical" evidence="1">
    <location>
        <begin position="211"/>
        <end position="229"/>
    </location>
</feature>
<feature type="transmembrane region" description="Helical" evidence="1">
    <location>
        <begin position="175"/>
        <end position="199"/>
    </location>
</feature>
<feature type="transmembrane region" description="Helical" evidence="1">
    <location>
        <begin position="322"/>
        <end position="343"/>
    </location>
</feature>
<dbReference type="Proteomes" id="UP000238375">
    <property type="component" value="Unassembled WGS sequence"/>
</dbReference>
<dbReference type="RefSeq" id="WP_245882302.1">
    <property type="nucleotide sequence ID" value="NZ_PVTE01000008.1"/>
</dbReference>
<proteinExistence type="predicted"/>
<protein>
    <submittedName>
        <fullName evidence="2">Uncharacterized protein</fullName>
    </submittedName>
</protein>
<keyword evidence="3" id="KW-1185">Reference proteome</keyword>
<keyword evidence="1" id="KW-1133">Transmembrane helix</keyword>
<name>A0A2T0T0L9_9BACT</name>
<feature type="transmembrane region" description="Helical" evidence="1">
    <location>
        <begin position="235"/>
        <end position="256"/>
    </location>
</feature>
<feature type="transmembrane region" description="Helical" evidence="1">
    <location>
        <begin position="92"/>
        <end position="114"/>
    </location>
</feature>
<feature type="transmembrane region" description="Helical" evidence="1">
    <location>
        <begin position="268"/>
        <end position="289"/>
    </location>
</feature>
<evidence type="ECO:0000313" key="3">
    <source>
        <dbReference type="Proteomes" id="UP000238375"/>
    </source>
</evidence>
<keyword evidence="1" id="KW-0812">Transmembrane</keyword>
<comment type="caution">
    <text evidence="2">The sequence shown here is derived from an EMBL/GenBank/DDBJ whole genome shotgun (WGS) entry which is preliminary data.</text>
</comment>
<keyword evidence="1" id="KW-0472">Membrane</keyword>
<dbReference type="EMBL" id="PVTE01000008">
    <property type="protein sequence ID" value="PRY39206.1"/>
    <property type="molecule type" value="Genomic_DNA"/>
</dbReference>
<reference evidence="2 3" key="1">
    <citation type="submission" date="2018-03" db="EMBL/GenBank/DDBJ databases">
        <title>Genomic Encyclopedia of Archaeal and Bacterial Type Strains, Phase II (KMG-II): from individual species to whole genera.</title>
        <authorList>
            <person name="Goeker M."/>
        </authorList>
    </citation>
    <scope>NUCLEOTIDE SEQUENCE [LARGE SCALE GENOMIC DNA]</scope>
    <source>
        <strain evidence="2 3">DSM 28354</strain>
    </source>
</reference>
<feature type="transmembrane region" description="Helical" evidence="1">
    <location>
        <begin position="381"/>
        <end position="401"/>
    </location>
</feature>
<evidence type="ECO:0000256" key="1">
    <source>
        <dbReference type="SAM" id="Phobius"/>
    </source>
</evidence>
<evidence type="ECO:0000313" key="2">
    <source>
        <dbReference type="EMBL" id="PRY39206.1"/>
    </source>
</evidence>
<sequence>MSKQLPTQYARLLAGLLLALPLAGFVLLWQRYAVNVPKWDDHALRHFLLLADQAPTLSNKLYQFVKQHNEHRIAYDRIIAWLDYQLTGKLNFRHLMVVGNLSLLGLLLVFVSVLRRAGRPLLYAVPVACLLFNLSQWENMYWGMAALQNFSIMLWVVGAVYYLSYTNRLTTAIGLAVLATLTSGNGLLVWPIGALILFLRLAQPHSTRRPLVTWLLISGGAIGLYFIGFTKPGDIAYVQASIGTLLGGWFAFMGATAQIVPVTSSLRLCTLLGGLMVLGALVVIGWSGLTHRQAIGRSFQWLVVHPKKRAIASGAVLPPATLFFWGTALFLLITGLVVARARVGFGADLLITSRYKPYSLTLLALLYTYAVVWLGGQLGQWTMRLGILAGLLVGGLSYLSFLDETIWWRHWLLTNQFNWRYSTNRPVEQVDSVTRQYLEPAPAFYTDALSVLFGPVQGSVVPVQVDSSAAGYRITNESLLADPTRSPDAGAYVVARSAKRTYLFPVWQTVVSPVSARFMPGRLFKPGFHADFTRYELAKDTYALHVLIVDPGQPYRLYPTNKTLTSAGPPPDTTSKNW</sequence>
<dbReference type="AlphaFoldDB" id="A0A2T0T0L9"/>
<feature type="transmembrane region" description="Helical" evidence="1">
    <location>
        <begin position="12"/>
        <end position="32"/>
    </location>
</feature>
<feature type="transmembrane region" description="Helical" evidence="1">
    <location>
        <begin position="141"/>
        <end position="163"/>
    </location>
</feature>
<gene>
    <name evidence="2" type="ORF">CLV58_10896</name>
</gene>